<comment type="caution">
    <text evidence="1">The sequence shown here is derived from an EMBL/GenBank/DDBJ whole genome shotgun (WGS) entry which is preliminary data.</text>
</comment>
<accession>A0ABV9TUT4</accession>
<protein>
    <submittedName>
        <fullName evidence="1">Uncharacterized protein</fullName>
    </submittedName>
</protein>
<evidence type="ECO:0000313" key="2">
    <source>
        <dbReference type="Proteomes" id="UP001595872"/>
    </source>
</evidence>
<evidence type="ECO:0000313" key="1">
    <source>
        <dbReference type="EMBL" id="MFC4907734.1"/>
    </source>
</evidence>
<gene>
    <name evidence="1" type="ORF">ACFPCY_10415</name>
</gene>
<dbReference type="EMBL" id="JBHSIT010000002">
    <property type="protein sequence ID" value="MFC4907734.1"/>
    <property type="molecule type" value="Genomic_DNA"/>
</dbReference>
<dbReference type="Proteomes" id="UP001595872">
    <property type="component" value="Unassembled WGS sequence"/>
</dbReference>
<organism evidence="1 2">
    <name type="scientific">Actinomadura gamaensis</name>
    <dbReference type="NCBI Taxonomy" id="1763541"/>
    <lineage>
        <taxon>Bacteria</taxon>
        <taxon>Bacillati</taxon>
        <taxon>Actinomycetota</taxon>
        <taxon>Actinomycetes</taxon>
        <taxon>Streptosporangiales</taxon>
        <taxon>Thermomonosporaceae</taxon>
        <taxon>Actinomadura</taxon>
    </lineage>
</organism>
<name>A0ABV9TUT4_9ACTN</name>
<dbReference type="RefSeq" id="WP_378253729.1">
    <property type="nucleotide sequence ID" value="NZ_JBHSIT010000002.1"/>
</dbReference>
<proteinExistence type="predicted"/>
<reference evidence="2" key="1">
    <citation type="journal article" date="2019" name="Int. J. Syst. Evol. Microbiol.">
        <title>The Global Catalogue of Microorganisms (GCM) 10K type strain sequencing project: providing services to taxonomists for standard genome sequencing and annotation.</title>
        <authorList>
            <consortium name="The Broad Institute Genomics Platform"/>
            <consortium name="The Broad Institute Genome Sequencing Center for Infectious Disease"/>
            <person name="Wu L."/>
            <person name="Ma J."/>
        </authorList>
    </citation>
    <scope>NUCLEOTIDE SEQUENCE [LARGE SCALE GENOMIC DNA]</scope>
    <source>
        <strain evidence="2">KLKA75</strain>
    </source>
</reference>
<keyword evidence="2" id="KW-1185">Reference proteome</keyword>
<sequence>MRAMRIAHLELLIAPDCAHLVIAPAGSGGPDYSQVAADRDVVFQFPEPGHYVFINTVSEGEVDVLMTVQFWDAPPNADPPGWDTCQHDAIATTNFDGDQILIASPTDSDHKCWTGFWPPSLGPHRVRCRSRGRDWARGLETAPGEEQYLIQSWPDQADPL</sequence>